<comment type="function">
    <text evidence="5">Component of the cytochrome c oxidase, the last enzyme in the mitochondrial electron transport chain which drives oxidative phosphorylation. The respiratory chain contains 3 multisubunit complexes succinate dehydrogenase (complex II, CII), ubiquinol-cytochrome c oxidoreductase (cytochrome b-c1 complex, complex III, CIII) and cytochrome c oxidase (complex IV, CIV), that cooperate to transfer electrons derived from NADH and succinate to molecular oxygen, creating an electrochemical gradient over the inner membrane that drives transmembrane transport and the ATP synthase. Cytochrome c oxidase is the component of the respiratory chain that catalyzes the reduction of oxygen to water. Electrons originating from reduced cytochrome c in the intermembrane space (IMS) are transferred via the dinuclear copper A center (CU(A)) of subunit 2 and heme A of subunit 1 to the active site in subunit 1, a binuclear center (BNC) formed by heme A3 and copper B (CU(B)). The BNC reduces molecular oxygen to 2 water molecules using 4 electrons from cytochrome c in the IMS and 4 protons from the mitochondrial matrix.</text>
</comment>
<geneLocation type="mitochondrion" evidence="8"/>
<evidence type="ECO:0000256" key="3">
    <source>
        <dbReference type="ARBA" id="ARBA00022989"/>
    </source>
</evidence>
<dbReference type="AlphaFoldDB" id="A0A1V1FZJ0"/>
<feature type="transmembrane region" description="Helical" evidence="6">
    <location>
        <begin position="449"/>
        <end position="475"/>
    </location>
</feature>
<name>A0A1V1FZJ0_9EUGL</name>
<keyword evidence="2 5" id="KW-0812">Transmembrane</keyword>
<keyword evidence="5" id="KW-0679">Respiratory chain</keyword>
<dbReference type="EC" id="7.1.1.9" evidence="5"/>
<proteinExistence type="evidence at transcript level"/>
<dbReference type="InterPro" id="IPR036927">
    <property type="entry name" value="Cyt_c_oxase-like_su1_sf"/>
</dbReference>
<comment type="subcellular location">
    <subcellularLocation>
        <location evidence="1">Membrane</location>
        <topology evidence="1">Multi-pass membrane protein</topology>
    </subcellularLocation>
    <subcellularLocation>
        <location evidence="5">Mitochondrion inner membrane</location>
        <topology evidence="5">Multi-pass membrane protein</topology>
    </subcellularLocation>
</comment>
<dbReference type="PROSITE" id="PS50855">
    <property type="entry name" value="COX1"/>
    <property type="match status" value="1"/>
</dbReference>
<evidence type="ECO:0000259" key="7">
    <source>
        <dbReference type="PROSITE" id="PS50855"/>
    </source>
</evidence>
<dbReference type="Gene3D" id="1.20.210.10">
    <property type="entry name" value="Cytochrome c oxidase-like, subunit I domain"/>
    <property type="match status" value="1"/>
</dbReference>
<comment type="pathway">
    <text evidence="5">Energy metabolism; oxidative phosphorylation.</text>
</comment>
<feature type="transmembrane region" description="Helical" evidence="6">
    <location>
        <begin position="337"/>
        <end position="360"/>
    </location>
</feature>
<keyword evidence="5" id="KW-0249">Electron transport</keyword>
<keyword evidence="5 8" id="KW-0496">Mitochondrion</keyword>
<feature type="transmembrane region" description="Helical" evidence="6">
    <location>
        <begin position="233"/>
        <end position="257"/>
    </location>
</feature>
<feature type="transmembrane region" description="Helical" evidence="6">
    <location>
        <begin position="380"/>
        <end position="403"/>
    </location>
</feature>
<protein>
    <recommendedName>
        <fullName evidence="5">Cytochrome c oxidase subunit 1</fullName>
        <ecNumber evidence="5">7.1.1.9</ecNumber>
    </recommendedName>
</protein>
<feature type="transmembrane region" description="Helical" evidence="6">
    <location>
        <begin position="149"/>
        <end position="174"/>
    </location>
</feature>
<dbReference type="PANTHER" id="PTHR10422:SF18">
    <property type="entry name" value="CYTOCHROME C OXIDASE SUBUNIT 1"/>
    <property type="match status" value="1"/>
</dbReference>
<keyword evidence="5" id="KW-0349">Heme</keyword>
<feature type="transmembrane region" description="Helical" evidence="6">
    <location>
        <begin position="15"/>
        <end position="36"/>
    </location>
</feature>
<dbReference type="InterPro" id="IPR023615">
    <property type="entry name" value="Cyt_c_Oxase_su1_BS"/>
</dbReference>
<keyword evidence="5" id="KW-0813">Transport</keyword>
<keyword evidence="5" id="KW-0186">Copper</keyword>
<keyword evidence="3 6" id="KW-1133">Transmembrane helix</keyword>
<dbReference type="GO" id="GO:0006123">
    <property type="term" value="P:mitochondrial electron transport, cytochrome c to oxygen"/>
    <property type="evidence" value="ECO:0007669"/>
    <property type="project" value="TreeGrafter"/>
</dbReference>
<sequence>MLVVLGFFWTCNAKVIGFVYLVFGVVFGVSGFMYSWLMRGELGGIGEQVLLGDTQFYNVLITSHAMLMIFLFVMPATVSGFGNLLLPTLSGVPEMVFPKVNNVGLWLLPLGFLLLVGSGVFDEGCGTAWTIYPPLSLTGSHDGLSVDCFIIALHAVGLSSLSGAINVLSTVGYAKRATFSLQASSLYTWSLVCTAALLLAVVPVLAGGITMLLTDRSLNTVFFDCASGGDLIFFQHLFWVFGHPEVYIIILPVFGLVSHVLQHSGNFCLFNVLGMVYAMVSISIVGFFVWAHHMFTVGLDVDARTYFSSITLLIALPTSIKVFSWLVCLLRVYVADSVFFVGLGFLSMFVAGGVSGLSLGNSELATAVHDTYFVVGHFHYVLSLGAVFGVLVGVLVVLFLLIGGTPTDSMLRFCVILLILGTNMVFWPMHRIGLLGFPRRIPDMLDVFFFPGIVISTGLLVVLVGLVLLAVLTVAAPSTTLGLQHPHTTSLVPSTIIVPYSSGDLLLSIYTVSHTYTQDNGHTGATLAI</sequence>
<dbReference type="PANTHER" id="PTHR10422">
    <property type="entry name" value="CYTOCHROME C OXIDASE SUBUNIT 1"/>
    <property type="match status" value="1"/>
</dbReference>
<dbReference type="Pfam" id="PF00115">
    <property type="entry name" value="COX1"/>
    <property type="match status" value="1"/>
</dbReference>
<gene>
    <name evidence="8" type="primary">cox1</name>
</gene>
<organism evidence="8">
    <name type="scientific">Hemistasia phaeocysticola</name>
    <dbReference type="NCBI Taxonomy" id="1503927"/>
    <lineage>
        <taxon>Eukaryota</taxon>
        <taxon>Discoba</taxon>
        <taxon>Euglenozoa</taxon>
        <taxon>Diplonemea</taxon>
        <taxon>Hemistasiidae</taxon>
        <taxon>Hemistasia</taxon>
    </lineage>
</organism>
<feature type="transmembrane region" description="Helical" evidence="6">
    <location>
        <begin position="269"/>
        <end position="290"/>
    </location>
</feature>
<keyword evidence="5" id="KW-0999">Mitochondrion inner membrane</keyword>
<dbReference type="GO" id="GO:0004129">
    <property type="term" value="F:cytochrome-c oxidase activity"/>
    <property type="evidence" value="ECO:0007669"/>
    <property type="project" value="UniProtKB-EC"/>
</dbReference>
<evidence type="ECO:0000256" key="1">
    <source>
        <dbReference type="ARBA" id="ARBA00004141"/>
    </source>
</evidence>
<keyword evidence="4 5" id="KW-0472">Membrane</keyword>
<dbReference type="GO" id="GO:0046872">
    <property type="term" value="F:metal ion binding"/>
    <property type="evidence" value="ECO:0007669"/>
    <property type="project" value="UniProtKB-KW"/>
</dbReference>
<evidence type="ECO:0000256" key="6">
    <source>
        <dbReference type="SAM" id="Phobius"/>
    </source>
</evidence>
<dbReference type="PRINTS" id="PR01165">
    <property type="entry name" value="CYCOXIDASEI"/>
</dbReference>
<keyword evidence="5" id="KW-0479">Metal-binding</keyword>
<dbReference type="GO" id="GO:0020037">
    <property type="term" value="F:heme binding"/>
    <property type="evidence" value="ECO:0007669"/>
    <property type="project" value="InterPro"/>
</dbReference>
<reference evidence="8" key="1">
    <citation type="submission" date="2016-01" db="EMBL/GenBank/DDBJ databases">
        <title>Hyper-eccentric gene structure found in the mitochondrial genome of Hemistasia phaeocysticola.</title>
        <authorList>
            <person name="Yabuki A."/>
        </authorList>
    </citation>
    <scope>NUCLEOTIDE SEQUENCE</scope>
    <source>
        <strain evidence="8">YPF1303</strain>
    </source>
</reference>
<comment type="catalytic activity">
    <reaction evidence="5">
        <text>4 Fe(II)-[cytochrome c] + O2 + 8 H(+)(in) = 4 Fe(III)-[cytochrome c] + 2 H2O + 4 H(+)(out)</text>
        <dbReference type="Rhea" id="RHEA:11436"/>
        <dbReference type="Rhea" id="RHEA-COMP:10350"/>
        <dbReference type="Rhea" id="RHEA-COMP:14399"/>
        <dbReference type="ChEBI" id="CHEBI:15377"/>
        <dbReference type="ChEBI" id="CHEBI:15378"/>
        <dbReference type="ChEBI" id="CHEBI:15379"/>
        <dbReference type="ChEBI" id="CHEBI:29033"/>
        <dbReference type="ChEBI" id="CHEBI:29034"/>
        <dbReference type="EC" id="7.1.1.9"/>
    </reaction>
</comment>
<dbReference type="InterPro" id="IPR000883">
    <property type="entry name" value="Cyt_C_Oxase_1"/>
</dbReference>
<feature type="domain" description="Cytochrome oxidase subunit I profile" evidence="7">
    <location>
        <begin position="3"/>
        <end position="474"/>
    </location>
</feature>
<feature type="transmembrane region" description="Helical" evidence="6">
    <location>
        <begin position="410"/>
        <end position="429"/>
    </location>
</feature>
<dbReference type="PROSITE" id="PS00077">
    <property type="entry name" value="COX1_CUB"/>
    <property type="match status" value="1"/>
</dbReference>
<feature type="transmembrane region" description="Helical" evidence="6">
    <location>
        <begin position="310"/>
        <end position="330"/>
    </location>
</feature>
<evidence type="ECO:0000256" key="2">
    <source>
        <dbReference type="ARBA" id="ARBA00022692"/>
    </source>
</evidence>
<evidence type="ECO:0000313" key="8">
    <source>
        <dbReference type="EMBL" id="BAX09244.1"/>
    </source>
</evidence>
<feature type="transmembrane region" description="Helical" evidence="6">
    <location>
        <begin position="56"/>
        <end position="82"/>
    </location>
</feature>
<keyword evidence="5" id="KW-0408">Iron</keyword>
<dbReference type="GO" id="GO:0005743">
    <property type="term" value="C:mitochondrial inner membrane"/>
    <property type="evidence" value="ECO:0007669"/>
    <property type="project" value="UniProtKB-SubCell"/>
</dbReference>
<accession>A0A1V1FZJ0</accession>
<dbReference type="EMBL" id="LC114081">
    <property type="protein sequence ID" value="BAX09244.1"/>
    <property type="molecule type" value="mRNA"/>
</dbReference>
<comment type="similarity">
    <text evidence="5">Belongs to the heme-copper respiratory oxidase family.</text>
</comment>
<dbReference type="GO" id="GO:0015990">
    <property type="term" value="P:electron transport coupled proton transport"/>
    <property type="evidence" value="ECO:0007669"/>
    <property type="project" value="TreeGrafter"/>
</dbReference>
<dbReference type="SUPFAM" id="SSF81442">
    <property type="entry name" value="Cytochrome c oxidase subunit I-like"/>
    <property type="match status" value="1"/>
</dbReference>
<evidence type="ECO:0000256" key="4">
    <source>
        <dbReference type="ARBA" id="ARBA00023136"/>
    </source>
</evidence>
<dbReference type="UniPathway" id="UPA00705"/>
<feature type="transmembrane region" description="Helical" evidence="6">
    <location>
        <begin position="186"/>
        <end position="213"/>
    </location>
</feature>
<dbReference type="InterPro" id="IPR023616">
    <property type="entry name" value="Cyt_c_oxase-like_su1_dom"/>
</dbReference>
<evidence type="ECO:0000256" key="5">
    <source>
        <dbReference type="RuleBase" id="RU000369"/>
    </source>
</evidence>